<dbReference type="PANTHER" id="PTHR11439:SF467">
    <property type="entry name" value="INTEGRASE CATALYTIC DOMAIN-CONTAINING PROTEIN"/>
    <property type="match status" value="1"/>
</dbReference>
<dbReference type="Proteomes" id="UP000004994">
    <property type="component" value="Chromosome 4"/>
</dbReference>
<keyword evidence="2" id="KW-1185">Reference proteome</keyword>
<dbReference type="STRING" id="4081.A0A3Q7GVN5"/>
<evidence type="ECO:0000313" key="2">
    <source>
        <dbReference type="Proteomes" id="UP000004994"/>
    </source>
</evidence>
<evidence type="ECO:0000313" key="1">
    <source>
        <dbReference type="EnsemblPlants" id="Solyc04g049780.2.1"/>
    </source>
</evidence>
<name>A0A3Q7GVN5_SOLLC</name>
<organism evidence="1">
    <name type="scientific">Solanum lycopersicum</name>
    <name type="common">Tomato</name>
    <name type="synonym">Lycopersicon esculentum</name>
    <dbReference type="NCBI Taxonomy" id="4081"/>
    <lineage>
        <taxon>Eukaryota</taxon>
        <taxon>Viridiplantae</taxon>
        <taxon>Streptophyta</taxon>
        <taxon>Embryophyta</taxon>
        <taxon>Tracheophyta</taxon>
        <taxon>Spermatophyta</taxon>
        <taxon>Magnoliopsida</taxon>
        <taxon>eudicotyledons</taxon>
        <taxon>Gunneridae</taxon>
        <taxon>Pentapetalae</taxon>
        <taxon>asterids</taxon>
        <taxon>lamiids</taxon>
        <taxon>Solanales</taxon>
        <taxon>Solanaceae</taxon>
        <taxon>Solanoideae</taxon>
        <taxon>Solaneae</taxon>
        <taxon>Solanum</taxon>
        <taxon>Solanum subgen. Lycopersicon</taxon>
    </lineage>
</organism>
<reference evidence="1" key="1">
    <citation type="journal article" date="2012" name="Nature">
        <title>The tomato genome sequence provides insights into fleshy fruit evolution.</title>
        <authorList>
            <consortium name="Tomato Genome Consortium"/>
        </authorList>
    </citation>
    <scope>NUCLEOTIDE SEQUENCE [LARGE SCALE GENOMIC DNA]</scope>
    <source>
        <strain evidence="1">cv. Heinz 1706</strain>
    </source>
</reference>
<dbReference type="InParanoid" id="A0A3Q7GVN5"/>
<proteinExistence type="predicted"/>
<evidence type="ECO:0008006" key="3">
    <source>
        <dbReference type="Google" id="ProtNLM"/>
    </source>
</evidence>
<dbReference type="CDD" id="cd09272">
    <property type="entry name" value="RNase_HI_RT_Ty1"/>
    <property type="match status" value="1"/>
</dbReference>
<dbReference type="Gramene" id="Solyc04g049780.2.1">
    <property type="protein sequence ID" value="Solyc04g049780.2.1"/>
    <property type="gene ID" value="Solyc04g049780.2"/>
</dbReference>
<dbReference type="AlphaFoldDB" id="A0A3Q7GVN5"/>
<reference evidence="1" key="2">
    <citation type="submission" date="2019-01" db="UniProtKB">
        <authorList>
            <consortium name="EnsemblPlants"/>
        </authorList>
    </citation>
    <scope>IDENTIFICATION</scope>
    <source>
        <strain evidence="1">cv. Heinz 1706</strain>
    </source>
</reference>
<dbReference type="EnsemblPlants" id="Solyc04g049780.2.1">
    <property type="protein sequence ID" value="Solyc04g049780.2.1"/>
    <property type="gene ID" value="Solyc04g049780.2"/>
</dbReference>
<protein>
    <recommendedName>
        <fullName evidence="3">Mitochondrial protein</fullName>
    </recommendedName>
</protein>
<accession>A0A3Q7GVN5</accession>
<dbReference type="PANTHER" id="PTHR11439">
    <property type="entry name" value="GAG-POL-RELATED RETROTRANSPOSON"/>
    <property type="match status" value="1"/>
</dbReference>
<sequence length="249" mass="28542">MIHYQKVELDSIREEKNHLKKIVEDMGGIGDSYLKDMIADEMSELNDMNGNEISDLTKVSALKGKMLNLELMDKIESSKMKKLSSLDEKVSKLELKVHKLISLLAVSWAFIPHWGSTVSDIQFAVNRVAQRMHQPSEHDYHFLKRILRYIFGTLGRGLLIRPGDLKLRGFSDSDWANDKNDRKSTSRFLVFLGPNLISWCTKKQPKVSRSSTEAEYRALALLAAETIQCQKRPYTNVVVDTVKDLRLLF</sequence>
<dbReference type="PaxDb" id="4081-Solyc04g049780.1.1"/>